<keyword evidence="8" id="KW-1185">Reference proteome</keyword>
<evidence type="ECO:0000256" key="4">
    <source>
        <dbReference type="RuleBase" id="RU362110"/>
    </source>
</evidence>
<dbReference type="Proteomes" id="UP001595555">
    <property type="component" value="Unassembled WGS sequence"/>
</dbReference>
<dbReference type="SUPFAM" id="SSF49899">
    <property type="entry name" value="Concanavalin A-like lectins/glucanases"/>
    <property type="match status" value="1"/>
</dbReference>
<dbReference type="CDD" id="cd18622">
    <property type="entry name" value="GH32_Inu-like"/>
    <property type="match status" value="1"/>
</dbReference>
<comment type="similarity">
    <text evidence="1 4">Belongs to the glycosyl hydrolase 32 family.</text>
</comment>
<evidence type="ECO:0000313" key="8">
    <source>
        <dbReference type="Proteomes" id="UP001595555"/>
    </source>
</evidence>
<dbReference type="SMART" id="SM00640">
    <property type="entry name" value="Glyco_32"/>
    <property type="match status" value="1"/>
</dbReference>
<evidence type="ECO:0000256" key="2">
    <source>
        <dbReference type="ARBA" id="ARBA00022801"/>
    </source>
</evidence>
<protein>
    <submittedName>
        <fullName evidence="7">Glycoside hydrolase family 32 protein</fullName>
    </submittedName>
</protein>
<accession>A0ABV7FJK4</accession>
<dbReference type="InterPro" id="IPR001362">
    <property type="entry name" value="Glyco_hydro_32"/>
</dbReference>
<dbReference type="InterPro" id="IPR013148">
    <property type="entry name" value="Glyco_hydro_32_N"/>
</dbReference>
<name>A0ABV7FJK4_9GAMM</name>
<dbReference type="InterPro" id="IPR013189">
    <property type="entry name" value="Glyco_hydro_32_C"/>
</dbReference>
<proteinExistence type="inferred from homology"/>
<dbReference type="Gene3D" id="2.115.10.20">
    <property type="entry name" value="Glycosyl hydrolase domain, family 43"/>
    <property type="match status" value="1"/>
</dbReference>
<evidence type="ECO:0000313" key="7">
    <source>
        <dbReference type="EMBL" id="MFC3116079.1"/>
    </source>
</evidence>
<evidence type="ECO:0000259" key="5">
    <source>
        <dbReference type="Pfam" id="PF00251"/>
    </source>
</evidence>
<dbReference type="PANTHER" id="PTHR42800:SF1">
    <property type="entry name" value="EXOINULINASE INUD (AFU_ORTHOLOGUE AFUA_5G00480)"/>
    <property type="match status" value="1"/>
</dbReference>
<evidence type="ECO:0000256" key="3">
    <source>
        <dbReference type="ARBA" id="ARBA00023295"/>
    </source>
</evidence>
<dbReference type="InterPro" id="IPR013320">
    <property type="entry name" value="ConA-like_dom_sf"/>
</dbReference>
<keyword evidence="2 4" id="KW-0378">Hydrolase</keyword>
<dbReference type="Gene3D" id="2.60.120.560">
    <property type="entry name" value="Exo-inulinase, domain 1"/>
    <property type="match status" value="1"/>
</dbReference>
<evidence type="ECO:0000259" key="6">
    <source>
        <dbReference type="Pfam" id="PF08244"/>
    </source>
</evidence>
<dbReference type="Pfam" id="PF08244">
    <property type="entry name" value="Glyco_hydro_32C"/>
    <property type="match status" value="1"/>
</dbReference>
<evidence type="ECO:0000256" key="1">
    <source>
        <dbReference type="ARBA" id="ARBA00009902"/>
    </source>
</evidence>
<feature type="domain" description="Glycosyl hydrolase family 32 N-terminal" evidence="5">
    <location>
        <begin position="19"/>
        <end position="320"/>
    </location>
</feature>
<dbReference type="Pfam" id="PF00251">
    <property type="entry name" value="Glyco_hydro_32N"/>
    <property type="match status" value="1"/>
</dbReference>
<dbReference type="InterPro" id="IPR023296">
    <property type="entry name" value="Glyco_hydro_beta-prop_sf"/>
</dbReference>
<dbReference type="SUPFAM" id="SSF75005">
    <property type="entry name" value="Arabinanase/levansucrase/invertase"/>
    <property type="match status" value="1"/>
</dbReference>
<comment type="caution">
    <text evidence="7">The sequence shown here is derived from an EMBL/GenBank/DDBJ whole genome shotgun (WGS) entry which is preliminary data.</text>
</comment>
<feature type="domain" description="Glycosyl hydrolase family 32 C-terminal" evidence="6">
    <location>
        <begin position="380"/>
        <end position="484"/>
    </location>
</feature>
<dbReference type="RefSeq" id="WP_378119008.1">
    <property type="nucleotide sequence ID" value="NZ_JBHRTF010000004.1"/>
</dbReference>
<dbReference type="EMBL" id="JBHRTF010000004">
    <property type="protein sequence ID" value="MFC3116079.1"/>
    <property type="molecule type" value="Genomic_DNA"/>
</dbReference>
<dbReference type="GO" id="GO:0016787">
    <property type="term" value="F:hydrolase activity"/>
    <property type="evidence" value="ECO:0007669"/>
    <property type="project" value="UniProtKB-KW"/>
</dbReference>
<dbReference type="PANTHER" id="PTHR42800">
    <property type="entry name" value="EXOINULINASE INUD (AFU_ORTHOLOGUE AFUA_5G00480)"/>
    <property type="match status" value="1"/>
</dbReference>
<reference evidence="8" key="1">
    <citation type="journal article" date="2019" name="Int. J. Syst. Evol. Microbiol.">
        <title>The Global Catalogue of Microorganisms (GCM) 10K type strain sequencing project: providing services to taxonomists for standard genome sequencing and annotation.</title>
        <authorList>
            <consortium name="The Broad Institute Genomics Platform"/>
            <consortium name="The Broad Institute Genome Sequencing Center for Infectious Disease"/>
            <person name="Wu L."/>
            <person name="Ma J."/>
        </authorList>
    </citation>
    <scope>NUCLEOTIDE SEQUENCE [LARGE SCALE GENOMIC DNA]</scope>
    <source>
        <strain evidence="8">KCTC 52237</strain>
    </source>
</reference>
<gene>
    <name evidence="7" type="ORF">ACFODX_10960</name>
</gene>
<keyword evidence="3 4" id="KW-0326">Glycosidase</keyword>
<organism evidence="7 8">
    <name type="scientific">Cellvibrio fontiphilus</name>
    <dbReference type="NCBI Taxonomy" id="1815559"/>
    <lineage>
        <taxon>Bacteria</taxon>
        <taxon>Pseudomonadati</taxon>
        <taxon>Pseudomonadota</taxon>
        <taxon>Gammaproteobacteria</taxon>
        <taxon>Cellvibrionales</taxon>
        <taxon>Cellvibrionaceae</taxon>
        <taxon>Cellvibrio</taxon>
    </lineage>
</organism>
<sequence length="487" mass="54055">MTSFISPLAPAEAWRPQLHYSARGNWINDPNGLFYKDGVYHLYYQMNPDDSVWGNMHWGHAVSTDLLRWQELPIALDAEPEGLGYAFSGGAVIDWNNSSGLGDGVNPPIIATYTQHSKDAVQVQSIAYSTDGGKRFVPYAGNPVIANPGLKDFRDPKVVWHEPSQRWVMALVAGDRAHFYTSTNLREWTFASEFGAEHGAHGGVWECPELFSLTCAETGESRWILTISLNPGGPNGGSAMQYFVGQFDGQVFQVEHQDTRWLDFGTDFYAGITWDGLQTMGDERVMIAWMSNWQYANKTPTDSWRGAMSLPRRMALRKVDGHYRVASEPHANLLAARHAGFDWLQDRPLGVGELLSTKELPPVAEIVLQLRWSAAAPVLEWQLINAQGEQLSLVLDAAEASLSLDRRQSGWDQEGFGRAMHAELYATAPGMAELRLFVDRSSIEVFANGGLTCVTSCCFPQSPYSTLQLHLRAGALDAVSAQIYHLE</sequence>